<evidence type="ECO:0000256" key="1">
    <source>
        <dbReference type="SAM" id="MobiDB-lite"/>
    </source>
</evidence>
<proteinExistence type="predicted"/>
<gene>
    <name evidence="2" type="ORF">Fcan01_24178</name>
</gene>
<dbReference type="EMBL" id="LNIX01000031">
    <property type="protein sequence ID" value="OXA40838.1"/>
    <property type="molecule type" value="Genomic_DNA"/>
</dbReference>
<accession>A0A226D7I6</accession>
<feature type="region of interest" description="Disordered" evidence="1">
    <location>
        <begin position="1"/>
        <end position="112"/>
    </location>
</feature>
<feature type="compositionally biased region" description="Basic and acidic residues" evidence="1">
    <location>
        <begin position="1"/>
        <end position="35"/>
    </location>
</feature>
<dbReference type="Proteomes" id="UP000198287">
    <property type="component" value="Unassembled WGS sequence"/>
</dbReference>
<reference evidence="2 3" key="1">
    <citation type="submission" date="2015-12" db="EMBL/GenBank/DDBJ databases">
        <title>The genome of Folsomia candida.</title>
        <authorList>
            <person name="Faddeeva A."/>
            <person name="Derks M.F."/>
            <person name="Anvar Y."/>
            <person name="Smit S."/>
            <person name="Van Straalen N."/>
            <person name="Roelofs D."/>
        </authorList>
    </citation>
    <scope>NUCLEOTIDE SEQUENCE [LARGE SCALE GENOMIC DNA]</scope>
    <source>
        <strain evidence="2 3">VU population</strain>
        <tissue evidence="2">Whole body</tissue>
    </source>
</reference>
<feature type="compositionally biased region" description="Basic and acidic residues" evidence="1">
    <location>
        <begin position="43"/>
        <end position="62"/>
    </location>
</feature>
<feature type="compositionally biased region" description="Basic residues" evidence="1">
    <location>
        <begin position="77"/>
        <end position="90"/>
    </location>
</feature>
<dbReference type="AlphaFoldDB" id="A0A226D7I6"/>
<feature type="compositionally biased region" description="Basic and acidic residues" evidence="1">
    <location>
        <begin position="91"/>
        <end position="100"/>
    </location>
</feature>
<evidence type="ECO:0000313" key="2">
    <source>
        <dbReference type="EMBL" id="OXA40838.1"/>
    </source>
</evidence>
<sequence>MKREGGRKIKEKKYESGRKKNGKAVEKLKKEYEAGRKKREVGRKKSEKIQSGKEKSGKEGIKLKKKYNLKKDDAGRKKLRGRKNGRKRGSRKEDETKWKTEIQSGNRKPTEKFEAGRRNQLKNLKRKGKPVFLSRFF</sequence>
<comment type="caution">
    <text evidence="2">The sequence shown here is derived from an EMBL/GenBank/DDBJ whole genome shotgun (WGS) entry which is preliminary data.</text>
</comment>
<organism evidence="2 3">
    <name type="scientific">Folsomia candida</name>
    <name type="common">Springtail</name>
    <dbReference type="NCBI Taxonomy" id="158441"/>
    <lineage>
        <taxon>Eukaryota</taxon>
        <taxon>Metazoa</taxon>
        <taxon>Ecdysozoa</taxon>
        <taxon>Arthropoda</taxon>
        <taxon>Hexapoda</taxon>
        <taxon>Collembola</taxon>
        <taxon>Entomobryomorpha</taxon>
        <taxon>Isotomoidea</taxon>
        <taxon>Isotomidae</taxon>
        <taxon>Proisotominae</taxon>
        <taxon>Folsomia</taxon>
    </lineage>
</organism>
<keyword evidence="3" id="KW-1185">Reference proteome</keyword>
<evidence type="ECO:0000313" key="3">
    <source>
        <dbReference type="Proteomes" id="UP000198287"/>
    </source>
</evidence>
<protein>
    <submittedName>
        <fullName evidence="2">Uncharacterized protein</fullName>
    </submittedName>
</protein>
<name>A0A226D7I6_FOLCA</name>